<proteinExistence type="predicted"/>
<evidence type="ECO:0000313" key="1">
    <source>
        <dbReference type="EMBL" id="KKK90817.1"/>
    </source>
</evidence>
<gene>
    <name evidence="1" type="ORF">LCGC14_2719230</name>
</gene>
<organism evidence="1">
    <name type="scientific">marine sediment metagenome</name>
    <dbReference type="NCBI Taxonomy" id="412755"/>
    <lineage>
        <taxon>unclassified sequences</taxon>
        <taxon>metagenomes</taxon>
        <taxon>ecological metagenomes</taxon>
    </lineage>
</organism>
<protein>
    <submittedName>
        <fullName evidence="1">Uncharacterized protein</fullName>
    </submittedName>
</protein>
<accession>A0A0F8ZAG8</accession>
<dbReference type="EMBL" id="LAZR01048928">
    <property type="protein sequence ID" value="KKK90817.1"/>
    <property type="molecule type" value="Genomic_DNA"/>
</dbReference>
<name>A0A0F8ZAG8_9ZZZZ</name>
<reference evidence="1" key="1">
    <citation type="journal article" date="2015" name="Nature">
        <title>Complex archaea that bridge the gap between prokaryotes and eukaryotes.</title>
        <authorList>
            <person name="Spang A."/>
            <person name="Saw J.H."/>
            <person name="Jorgensen S.L."/>
            <person name="Zaremba-Niedzwiedzka K."/>
            <person name="Martijn J."/>
            <person name="Lind A.E."/>
            <person name="van Eijk R."/>
            <person name="Schleper C."/>
            <person name="Guy L."/>
            <person name="Ettema T.J."/>
        </authorList>
    </citation>
    <scope>NUCLEOTIDE SEQUENCE</scope>
</reference>
<comment type="caution">
    <text evidence="1">The sequence shown here is derived from an EMBL/GenBank/DDBJ whole genome shotgun (WGS) entry which is preliminary data.</text>
</comment>
<sequence length="75" mass="8466">MKVSKLLEALQDCDPDARVILATQSHRPLESHAIGIVQRDEYEDEDECDEGGRKPNDVLILEGDQIGYGNRKAWD</sequence>
<dbReference type="AlphaFoldDB" id="A0A0F8ZAG8"/>